<dbReference type="EMBL" id="CP014691">
    <property type="protein sequence ID" value="AQS87627.1"/>
    <property type="molecule type" value="Genomic_DNA"/>
</dbReference>
<dbReference type="Proteomes" id="UP000188604">
    <property type="component" value="Chromosome"/>
</dbReference>
<dbReference type="RefSeq" id="WP_077806617.1">
    <property type="nucleotide sequence ID" value="NZ_BJXS01000002.1"/>
</dbReference>
<dbReference type="STRING" id="320497.A0U93_06405"/>
<sequence length="217" mass="23444">MRRLFPVFALAFLSGCGFQPLYGSTGNGKPEVAQQMQDVFVANIPERTGQALRLALQEAMGGASSREPNGYTLQVSPGFSAQAIDIHGDNTSGRTRELGTAHWRLFTVEQTPRLLAEGDASTLDGYSPTFEQYFAQTLDQENTDTRVAQTLAANITQQVAVWFRTHNKPATGNAAEVPSYFDPNAMPNANGQPYEKAGPDGFPAAATGRTDMNDHGE</sequence>
<organism evidence="1 2">
    <name type="scientific">Neoasaia chiangmaiensis</name>
    <dbReference type="NCBI Taxonomy" id="320497"/>
    <lineage>
        <taxon>Bacteria</taxon>
        <taxon>Pseudomonadati</taxon>
        <taxon>Pseudomonadota</taxon>
        <taxon>Alphaproteobacteria</taxon>
        <taxon>Acetobacterales</taxon>
        <taxon>Acetobacteraceae</taxon>
        <taxon>Neoasaia</taxon>
    </lineage>
</organism>
<gene>
    <name evidence="1" type="ORF">A0U93_06405</name>
</gene>
<dbReference type="OrthoDB" id="8480109at2"/>
<evidence type="ECO:0000313" key="1">
    <source>
        <dbReference type="EMBL" id="AQS87627.1"/>
    </source>
</evidence>
<keyword evidence="2" id="KW-1185">Reference proteome</keyword>
<reference evidence="1 2" key="1">
    <citation type="submission" date="2016-03" db="EMBL/GenBank/DDBJ databases">
        <title>Acetic acid bacteria sequencing.</title>
        <authorList>
            <person name="Brandt J."/>
            <person name="Jakob F."/>
            <person name="Vogel R.F."/>
        </authorList>
    </citation>
    <scope>NUCLEOTIDE SEQUENCE [LARGE SCALE GENOMIC DNA]</scope>
    <source>
        <strain evidence="1 2">NBRC 101099</strain>
    </source>
</reference>
<dbReference type="Gene3D" id="3.30.160.150">
    <property type="entry name" value="Lipoprotein like domain"/>
    <property type="match status" value="1"/>
</dbReference>
<dbReference type="KEGG" id="nch:A0U93_06405"/>
<proteinExistence type="predicted"/>
<name>A0A1U9KPA5_9PROT</name>
<protein>
    <submittedName>
        <fullName evidence="1">Uncharacterized protein</fullName>
    </submittedName>
</protein>
<accession>A0A1U9KPA5</accession>
<dbReference type="PROSITE" id="PS51257">
    <property type="entry name" value="PROKAR_LIPOPROTEIN"/>
    <property type="match status" value="1"/>
</dbReference>
<dbReference type="AlphaFoldDB" id="A0A1U9KPA5"/>
<evidence type="ECO:0000313" key="2">
    <source>
        <dbReference type="Proteomes" id="UP000188604"/>
    </source>
</evidence>